<evidence type="ECO:0000256" key="1">
    <source>
        <dbReference type="SAM" id="MobiDB-lite"/>
    </source>
</evidence>
<proteinExistence type="predicted"/>
<organism evidence="2">
    <name type="scientific">Arundo donax</name>
    <name type="common">Giant reed</name>
    <name type="synonym">Donax arundinaceus</name>
    <dbReference type="NCBI Taxonomy" id="35708"/>
    <lineage>
        <taxon>Eukaryota</taxon>
        <taxon>Viridiplantae</taxon>
        <taxon>Streptophyta</taxon>
        <taxon>Embryophyta</taxon>
        <taxon>Tracheophyta</taxon>
        <taxon>Spermatophyta</taxon>
        <taxon>Magnoliopsida</taxon>
        <taxon>Liliopsida</taxon>
        <taxon>Poales</taxon>
        <taxon>Poaceae</taxon>
        <taxon>PACMAD clade</taxon>
        <taxon>Arundinoideae</taxon>
        <taxon>Arundineae</taxon>
        <taxon>Arundo</taxon>
    </lineage>
</organism>
<sequence>MPVPELAITVVHGYLAVVHLHVLDEAPPILHPFLDHTEPDNEGQRRDHADGGEGADRGEREDGSEEEVEVGDAAELLEDGLGEEGDDVVLGGGDVVGGVLERLPAVQHRVVAVHDAGEPRAVDGGSAVAPGGGAPGIVGVGGAEAGEGVERAPPQAVSPPPAATTHLGARCPSAPDSGYAQPGIAAARSNLGPVGGEPCDAARANLT</sequence>
<evidence type="ECO:0000313" key="2">
    <source>
        <dbReference type="EMBL" id="JAD84146.1"/>
    </source>
</evidence>
<dbReference type="EMBL" id="GBRH01213749">
    <property type="protein sequence ID" value="JAD84146.1"/>
    <property type="molecule type" value="Transcribed_RNA"/>
</dbReference>
<feature type="region of interest" description="Disordered" evidence="1">
    <location>
        <begin position="146"/>
        <end position="182"/>
    </location>
</feature>
<accession>A0A0A9D8N6</accession>
<protein>
    <submittedName>
        <fullName evidence="2">Uncharacterized protein</fullName>
    </submittedName>
</protein>
<name>A0A0A9D8N6_ARUDO</name>
<reference evidence="2" key="2">
    <citation type="journal article" date="2015" name="Data Brief">
        <title>Shoot transcriptome of the giant reed, Arundo donax.</title>
        <authorList>
            <person name="Barrero R.A."/>
            <person name="Guerrero F.D."/>
            <person name="Moolhuijzen P."/>
            <person name="Goolsby J.A."/>
            <person name="Tidwell J."/>
            <person name="Bellgard S.E."/>
            <person name="Bellgard M.I."/>
        </authorList>
    </citation>
    <scope>NUCLEOTIDE SEQUENCE</scope>
    <source>
        <tissue evidence="2">Shoot tissue taken approximately 20 cm above the soil surface</tissue>
    </source>
</reference>
<reference evidence="2" key="1">
    <citation type="submission" date="2014-09" db="EMBL/GenBank/DDBJ databases">
        <authorList>
            <person name="Magalhaes I.L.F."/>
            <person name="Oliveira U."/>
            <person name="Santos F.R."/>
            <person name="Vidigal T.H.D.A."/>
            <person name="Brescovit A.D."/>
            <person name="Santos A.J."/>
        </authorList>
    </citation>
    <scope>NUCLEOTIDE SEQUENCE</scope>
    <source>
        <tissue evidence="2">Shoot tissue taken approximately 20 cm above the soil surface</tissue>
    </source>
</reference>
<feature type="compositionally biased region" description="Basic and acidic residues" evidence="1">
    <location>
        <begin position="33"/>
        <end position="61"/>
    </location>
</feature>
<feature type="region of interest" description="Disordered" evidence="1">
    <location>
        <begin position="33"/>
        <end position="70"/>
    </location>
</feature>
<dbReference type="AlphaFoldDB" id="A0A0A9D8N6"/>